<dbReference type="GO" id="GO:0016301">
    <property type="term" value="F:kinase activity"/>
    <property type="evidence" value="ECO:0007669"/>
    <property type="project" value="UniProtKB-KW"/>
</dbReference>
<dbReference type="PANTHER" id="PTHR18964">
    <property type="entry name" value="ROK (REPRESSOR, ORF, KINASE) FAMILY"/>
    <property type="match status" value="1"/>
</dbReference>
<name>A0A2M9BF98_9ACTN</name>
<dbReference type="InterPro" id="IPR036388">
    <property type="entry name" value="WH-like_DNA-bd_sf"/>
</dbReference>
<gene>
    <name evidence="2" type="ORF">CLV56_0837</name>
</gene>
<dbReference type="GO" id="GO:0003700">
    <property type="term" value="F:DNA-binding transcription factor activity"/>
    <property type="evidence" value="ECO:0007669"/>
    <property type="project" value="InterPro"/>
</dbReference>
<protein>
    <submittedName>
        <fullName evidence="2">Glucokinase-like ROK family protein</fullName>
    </submittedName>
</protein>
<comment type="similarity">
    <text evidence="1">Belongs to the ROK (NagC/XylR) family.</text>
</comment>
<dbReference type="Proteomes" id="UP000230842">
    <property type="component" value="Unassembled WGS sequence"/>
</dbReference>
<evidence type="ECO:0000313" key="3">
    <source>
        <dbReference type="Proteomes" id="UP000230842"/>
    </source>
</evidence>
<dbReference type="AlphaFoldDB" id="A0A2M9BF98"/>
<organism evidence="2 3">
    <name type="scientific">Mumia flava</name>
    <dbReference type="NCBI Taxonomy" id="1348852"/>
    <lineage>
        <taxon>Bacteria</taxon>
        <taxon>Bacillati</taxon>
        <taxon>Actinomycetota</taxon>
        <taxon>Actinomycetes</taxon>
        <taxon>Propionibacteriales</taxon>
        <taxon>Nocardioidaceae</taxon>
        <taxon>Mumia</taxon>
    </lineage>
</organism>
<keyword evidence="2" id="KW-0808">Transferase</keyword>
<reference evidence="2 3" key="1">
    <citation type="submission" date="2017-11" db="EMBL/GenBank/DDBJ databases">
        <title>Genomic Encyclopedia of Archaeal and Bacterial Type Strains, Phase II (KMG-II): From Individual Species to Whole Genera.</title>
        <authorList>
            <person name="Goeker M."/>
        </authorList>
    </citation>
    <scope>NUCLEOTIDE SEQUENCE [LARGE SCALE GENOMIC DNA]</scope>
    <source>
        <strain evidence="2 3">DSM 27763</strain>
    </source>
</reference>
<dbReference type="InterPro" id="IPR049874">
    <property type="entry name" value="ROK_cs"/>
</dbReference>
<dbReference type="SUPFAM" id="SSF46785">
    <property type="entry name" value="Winged helix' DNA-binding domain"/>
    <property type="match status" value="1"/>
</dbReference>
<dbReference type="InterPro" id="IPR043129">
    <property type="entry name" value="ATPase_NBD"/>
</dbReference>
<dbReference type="OrthoDB" id="3189808at2"/>
<dbReference type="SUPFAM" id="SSF53067">
    <property type="entry name" value="Actin-like ATPase domain"/>
    <property type="match status" value="1"/>
</dbReference>
<dbReference type="PANTHER" id="PTHR18964:SF173">
    <property type="entry name" value="GLUCOKINASE"/>
    <property type="match status" value="1"/>
</dbReference>
<dbReference type="InterPro" id="IPR000600">
    <property type="entry name" value="ROK"/>
</dbReference>
<dbReference type="CDD" id="cd23763">
    <property type="entry name" value="ASKHA_ATPase_ROK"/>
    <property type="match status" value="1"/>
</dbReference>
<dbReference type="RefSeq" id="WP_100414430.1">
    <property type="nucleotide sequence ID" value="NZ_PGEZ01000001.1"/>
</dbReference>
<accession>A0A2M9BF98</accession>
<comment type="caution">
    <text evidence="2">The sequence shown here is derived from an EMBL/GenBank/DDBJ whole genome shotgun (WGS) entry which is preliminary data.</text>
</comment>
<evidence type="ECO:0000256" key="1">
    <source>
        <dbReference type="ARBA" id="ARBA00006479"/>
    </source>
</evidence>
<dbReference type="InterPro" id="IPR011991">
    <property type="entry name" value="ArsR-like_HTH"/>
</dbReference>
<proteinExistence type="inferred from homology"/>
<keyword evidence="3" id="KW-1185">Reference proteome</keyword>
<dbReference type="PROSITE" id="PS01125">
    <property type="entry name" value="ROK"/>
    <property type="match status" value="1"/>
</dbReference>
<dbReference type="Pfam" id="PF00480">
    <property type="entry name" value="ROK"/>
    <property type="match status" value="1"/>
</dbReference>
<dbReference type="Gene3D" id="1.10.10.10">
    <property type="entry name" value="Winged helix-like DNA-binding domain superfamily/Winged helix DNA-binding domain"/>
    <property type="match status" value="1"/>
</dbReference>
<keyword evidence="2" id="KW-0418">Kinase</keyword>
<dbReference type="EMBL" id="PGEZ01000001">
    <property type="protein sequence ID" value="PJJ56626.1"/>
    <property type="molecule type" value="Genomic_DNA"/>
</dbReference>
<dbReference type="Pfam" id="PF13412">
    <property type="entry name" value="HTH_24"/>
    <property type="match status" value="1"/>
</dbReference>
<evidence type="ECO:0000313" key="2">
    <source>
        <dbReference type="EMBL" id="PJJ56626.1"/>
    </source>
</evidence>
<dbReference type="InterPro" id="IPR036390">
    <property type="entry name" value="WH_DNA-bd_sf"/>
</dbReference>
<dbReference type="Gene3D" id="3.30.420.40">
    <property type="match status" value="2"/>
</dbReference>
<dbReference type="CDD" id="cd00090">
    <property type="entry name" value="HTH_ARSR"/>
    <property type="match status" value="1"/>
</dbReference>
<sequence>MAHTLAGRAETPTQSRILRLVRDEGPMSRVDLADRLAVSRTTVAAEVSRLVDLGLAEDAGPAASRGGRRSTMVDLDGRLRFVGIDVRATSVHVAVTDGRLTVLSRTSQPSDVRRGPELVLADALALTRKLLAEDGVERPAGVGIGLPGPVDFHAGVPVSPPIMPGWDGYPVRDALSRELGSPVLIDNDVNVMALGEQHNGVARGARDFLFVKIGTGIGCGIVVDGQLYRGADGCAGDIGHIGVAPSGPVCACGRVGCLEATFGGAALARDAAAAARDGRSEVLAARLAAEGGLRAEDVGEAVAQGDATARRLVVDGGRRVGSVLASLTSFFNPDLIVIGGGLSALGHPLLAEIRSVVYRQSLPLATGNLPVVLSELRDDAGVVGAARLISDAVYDAP</sequence>